<dbReference type="PANTHER" id="PTHR30146:SF136">
    <property type="entry name" value="NTD BIOSYNTHESIS OPERON REGULATOR NTDR"/>
    <property type="match status" value="1"/>
</dbReference>
<evidence type="ECO:0000313" key="6">
    <source>
        <dbReference type="Proteomes" id="UP000031449"/>
    </source>
</evidence>
<dbReference type="HOGENOM" id="CLU_037628_6_0_9"/>
<feature type="domain" description="HTH lacI-type" evidence="4">
    <location>
        <begin position="2"/>
        <end position="56"/>
    </location>
</feature>
<dbReference type="KEGG" id="jeo:JMA_31970"/>
<keyword evidence="6" id="KW-1185">Reference proteome</keyword>
<dbReference type="GO" id="GO:0003700">
    <property type="term" value="F:DNA-binding transcription factor activity"/>
    <property type="evidence" value="ECO:0007669"/>
    <property type="project" value="TreeGrafter"/>
</dbReference>
<dbReference type="PRINTS" id="PR00036">
    <property type="entry name" value="HTHLACI"/>
</dbReference>
<evidence type="ECO:0000256" key="2">
    <source>
        <dbReference type="ARBA" id="ARBA00023125"/>
    </source>
</evidence>
<dbReference type="GO" id="GO:0000976">
    <property type="term" value="F:transcription cis-regulatory region binding"/>
    <property type="evidence" value="ECO:0007669"/>
    <property type="project" value="TreeGrafter"/>
</dbReference>
<dbReference type="CDD" id="cd01392">
    <property type="entry name" value="HTH_LacI"/>
    <property type="match status" value="1"/>
</dbReference>
<organism evidence="5 6">
    <name type="scientific">Jeotgalibacillus malaysiensis</name>
    <dbReference type="NCBI Taxonomy" id="1508404"/>
    <lineage>
        <taxon>Bacteria</taxon>
        <taxon>Bacillati</taxon>
        <taxon>Bacillota</taxon>
        <taxon>Bacilli</taxon>
        <taxon>Bacillales</taxon>
        <taxon>Caryophanaceae</taxon>
        <taxon>Jeotgalibacillus</taxon>
    </lineage>
</organism>
<dbReference type="InterPro" id="IPR001761">
    <property type="entry name" value="Peripla_BP/Lac1_sug-bd_dom"/>
</dbReference>
<dbReference type="SMART" id="SM00354">
    <property type="entry name" value="HTH_LACI"/>
    <property type="match status" value="1"/>
</dbReference>
<dbReference type="InterPro" id="IPR000843">
    <property type="entry name" value="HTH_LacI"/>
</dbReference>
<dbReference type="CDD" id="cd06286">
    <property type="entry name" value="PBP1_CcpB-like"/>
    <property type="match status" value="1"/>
</dbReference>
<dbReference type="InterPro" id="IPR028082">
    <property type="entry name" value="Peripla_BP_I"/>
</dbReference>
<keyword evidence="2" id="KW-0238">DNA-binding</keyword>
<evidence type="ECO:0000313" key="5">
    <source>
        <dbReference type="EMBL" id="AJD92514.1"/>
    </source>
</evidence>
<dbReference type="EMBL" id="CP009416">
    <property type="protein sequence ID" value="AJD92514.1"/>
    <property type="molecule type" value="Genomic_DNA"/>
</dbReference>
<proteinExistence type="predicted"/>
<evidence type="ECO:0000259" key="4">
    <source>
        <dbReference type="PROSITE" id="PS50932"/>
    </source>
</evidence>
<keyword evidence="1" id="KW-0805">Transcription regulation</keyword>
<name>A0A0B5AWY1_9BACL</name>
<accession>A0A0B5AWY1</accession>
<dbReference type="Pfam" id="PF00532">
    <property type="entry name" value="Peripla_BP_1"/>
    <property type="match status" value="1"/>
</dbReference>
<dbReference type="AlphaFoldDB" id="A0A0B5AWY1"/>
<keyword evidence="3" id="KW-0804">Transcription</keyword>
<dbReference type="Proteomes" id="UP000031449">
    <property type="component" value="Chromosome"/>
</dbReference>
<gene>
    <name evidence="5" type="ORF">JMA_31970</name>
</gene>
<dbReference type="InterPro" id="IPR010982">
    <property type="entry name" value="Lambda_DNA-bd_dom_sf"/>
</dbReference>
<dbReference type="PROSITE" id="PS50932">
    <property type="entry name" value="HTH_LACI_2"/>
    <property type="match status" value="1"/>
</dbReference>
<reference evidence="5 6" key="1">
    <citation type="submission" date="2014-08" db="EMBL/GenBank/DDBJ databases">
        <title>Complete genome of a marine bacteria Jeotgalibacillus malaysiensis.</title>
        <authorList>
            <person name="Yaakop A.S."/>
            <person name="Chan K.-G."/>
            <person name="Goh K.M."/>
        </authorList>
    </citation>
    <scope>NUCLEOTIDE SEQUENCE [LARGE SCALE GENOMIC DNA]</scope>
    <source>
        <strain evidence="5 6">D5</strain>
    </source>
</reference>
<dbReference type="PANTHER" id="PTHR30146">
    <property type="entry name" value="LACI-RELATED TRANSCRIPTIONAL REPRESSOR"/>
    <property type="match status" value="1"/>
</dbReference>
<evidence type="ECO:0000256" key="3">
    <source>
        <dbReference type="ARBA" id="ARBA00023163"/>
    </source>
</evidence>
<dbReference type="Gene3D" id="1.10.260.40">
    <property type="entry name" value="lambda repressor-like DNA-binding domains"/>
    <property type="match status" value="1"/>
</dbReference>
<dbReference type="Pfam" id="PF00356">
    <property type="entry name" value="LacI"/>
    <property type="match status" value="1"/>
</dbReference>
<dbReference type="SUPFAM" id="SSF53822">
    <property type="entry name" value="Periplasmic binding protein-like I"/>
    <property type="match status" value="1"/>
</dbReference>
<sequence length="328" mass="36822">MYTIKDVALKAGLSQATVSRVINNHPYVSEEKKQAVQKAMEELGYVPNSSAQRLRNIKTKKIAVLISRIVNPFFSQLVDAMEQKAARHGYQLILCNTRISPEKELEYFQLLKSKQVDGIILAAAENKWAAIEPFTKYGTVIYCNEYDPDATVTRVRLDQVKGGYIGTKHLLDKGHKKIGYCQGNDSSVSVNRRKGYLKAVTEAGIEPNPAWIFKNVFTVENGREIFRHISKMDDPPTAFFTGSDEVAAGMIKEAQLNGWCIPDDLAVVGFDDQPIATLMDPQFTTINQFTSDIGEKTMEVMLEIIEGKRENKAEDILLPLELIERQST</sequence>
<dbReference type="BioCyc" id="JESP1508404:G14D9-12478-MONOMER"/>
<dbReference type="STRING" id="1508404.JMA_31970"/>
<protein>
    <recommendedName>
        <fullName evidence="4">HTH lacI-type domain-containing protein</fullName>
    </recommendedName>
</protein>
<dbReference type="Gene3D" id="3.40.50.2300">
    <property type="match status" value="2"/>
</dbReference>
<evidence type="ECO:0000256" key="1">
    <source>
        <dbReference type="ARBA" id="ARBA00023015"/>
    </source>
</evidence>
<dbReference type="SUPFAM" id="SSF47413">
    <property type="entry name" value="lambda repressor-like DNA-binding domains"/>
    <property type="match status" value="1"/>
</dbReference>
<dbReference type="OrthoDB" id="9796186at2"/>